<dbReference type="CDD" id="cd09917">
    <property type="entry name" value="F-box_SF"/>
    <property type="match status" value="1"/>
</dbReference>
<accession>A0A2Z6QFP0</accession>
<keyword evidence="4" id="KW-1185">Reference proteome</keyword>
<dbReference type="Proteomes" id="UP000247702">
    <property type="component" value="Unassembled WGS sequence"/>
</dbReference>
<dbReference type="AlphaFoldDB" id="A0A2Z6QFP0"/>
<evidence type="ECO:0000313" key="2">
    <source>
        <dbReference type="EMBL" id="GBB84559.1"/>
    </source>
</evidence>
<dbReference type="STRING" id="94130.A0A2Z6QFP0"/>
<reference evidence="3" key="2">
    <citation type="submission" date="2019-10" db="EMBL/GenBank/DDBJ databases">
        <title>Conservation and host-specific expression of non-tandemly repeated heterogenous ribosome RNA gene in arbuscular mycorrhizal fungi.</title>
        <authorList>
            <person name="Maeda T."/>
            <person name="Kobayashi Y."/>
            <person name="Nakagawa T."/>
            <person name="Ezawa T."/>
            <person name="Yamaguchi K."/>
            <person name="Bino T."/>
            <person name="Nishimoto Y."/>
            <person name="Shigenobu S."/>
            <person name="Kawaguchi M."/>
        </authorList>
    </citation>
    <scope>NUCLEOTIDE SEQUENCE</scope>
    <source>
        <strain evidence="3">HR1</strain>
    </source>
</reference>
<sequence>MTCQLPSDCLNEILEYLEEDRHTLYSCLLVNRLWCEISVRILWRNIWNCEISLQRRYQILNTLISCLSNESKELLRKNEMSILTPTPKLPLFNYAAFCKFLSINYISETVSNVLEDELLSSRKHLVTEEIIKMFANQITSLRKLFYYNNYIDFSFPYFPGLKDLSELYCSSNLSPNFFYQLSQICHNLHTLSIQFNHYVTPNELKQLISLQKNLEVLVLSAYDDVSWEDVIPALKNNSNTITKLYLYGDSSNLPFSFISLLSNLQEFIFSFLDGSYFEDFEQLQHVNFPNLQTLKFPYQYPRPEYITKFLENNGKNLKMLCIGDSNKALNLSIANFCPNLKRLFKIFSNNELDILKTIFNNCQYLESITIWCGKYYLSEKEVFETVANYSPINFCELKIDNIESHSDISSEDLETFFISWKNRIPKRILSLIIIKDLYNNLDDYEENMKIIEKYENLGVIRFSTISLEEENKEEY</sequence>
<name>A0A2Z6QFP0_9GLOM</name>
<organism evidence="2 4">
    <name type="scientific">Rhizophagus clarus</name>
    <dbReference type="NCBI Taxonomy" id="94130"/>
    <lineage>
        <taxon>Eukaryota</taxon>
        <taxon>Fungi</taxon>
        <taxon>Fungi incertae sedis</taxon>
        <taxon>Mucoromycota</taxon>
        <taxon>Glomeromycotina</taxon>
        <taxon>Glomeromycetes</taxon>
        <taxon>Glomerales</taxon>
        <taxon>Glomeraceae</taxon>
        <taxon>Rhizophagus</taxon>
    </lineage>
</organism>
<dbReference type="InterPro" id="IPR001810">
    <property type="entry name" value="F-box_dom"/>
</dbReference>
<dbReference type="EMBL" id="BLAL01000169">
    <property type="protein sequence ID" value="GES87597.1"/>
    <property type="molecule type" value="Genomic_DNA"/>
</dbReference>
<dbReference type="EMBL" id="BEXD01000128">
    <property type="protein sequence ID" value="GBB84559.1"/>
    <property type="molecule type" value="Genomic_DNA"/>
</dbReference>
<dbReference type="InterPro" id="IPR036047">
    <property type="entry name" value="F-box-like_dom_sf"/>
</dbReference>
<feature type="domain" description="F-box" evidence="1">
    <location>
        <begin position="3"/>
        <end position="46"/>
    </location>
</feature>
<dbReference type="OrthoDB" id="2316528at2759"/>
<dbReference type="SUPFAM" id="SSF81383">
    <property type="entry name" value="F-box domain"/>
    <property type="match status" value="1"/>
</dbReference>
<proteinExistence type="predicted"/>
<dbReference type="SUPFAM" id="SSF52047">
    <property type="entry name" value="RNI-like"/>
    <property type="match status" value="1"/>
</dbReference>
<dbReference type="InterPro" id="IPR032675">
    <property type="entry name" value="LRR_dom_sf"/>
</dbReference>
<evidence type="ECO:0000313" key="3">
    <source>
        <dbReference type="EMBL" id="GES87597.1"/>
    </source>
</evidence>
<dbReference type="Pfam" id="PF12937">
    <property type="entry name" value="F-box-like"/>
    <property type="match status" value="1"/>
</dbReference>
<dbReference type="Gene3D" id="3.80.10.10">
    <property type="entry name" value="Ribonuclease Inhibitor"/>
    <property type="match status" value="1"/>
</dbReference>
<comment type="caution">
    <text evidence="2">The sequence shown here is derived from an EMBL/GenBank/DDBJ whole genome shotgun (WGS) entry which is preliminary data.</text>
</comment>
<dbReference type="Proteomes" id="UP000615446">
    <property type="component" value="Unassembled WGS sequence"/>
</dbReference>
<evidence type="ECO:0000259" key="1">
    <source>
        <dbReference type="Pfam" id="PF12937"/>
    </source>
</evidence>
<reference evidence="2 4" key="1">
    <citation type="submission" date="2017-11" db="EMBL/GenBank/DDBJ databases">
        <title>The genome of Rhizophagus clarus HR1 reveals common genetic basis of auxotrophy among arbuscular mycorrhizal fungi.</title>
        <authorList>
            <person name="Kobayashi Y."/>
        </authorList>
    </citation>
    <scope>NUCLEOTIDE SEQUENCE [LARGE SCALE GENOMIC DNA]</scope>
    <source>
        <strain evidence="2 4">HR1</strain>
    </source>
</reference>
<evidence type="ECO:0000313" key="4">
    <source>
        <dbReference type="Proteomes" id="UP000247702"/>
    </source>
</evidence>
<protein>
    <recommendedName>
        <fullName evidence="1">F-box domain-containing protein</fullName>
    </recommendedName>
</protein>
<gene>
    <name evidence="3" type="ORF">RCL2_001458900</name>
    <name evidence="2" type="ORF">RclHR1_11120003</name>
</gene>